<accession>A0A5C7JAA1</accession>
<dbReference type="EMBL" id="SSDS01000045">
    <property type="protein sequence ID" value="TXG77456.1"/>
    <property type="molecule type" value="Genomic_DNA"/>
</dbReference>
<comment type="caution">
    <text evidence="1">The sequence shown here is derived from an EMBL/GenBank/DDBJ whole genome shotgun (WGS) entry which is preliminary data.</text>
</comment>
<organism evidence="1 2">
    <name type="scientific">Candidatus Dojkabacteria bacterium</name>
    <dbReference type="NCBI Taxonomy" id="2099670"/>
    <lineage>
        <taxon>Bacteria</taxon>
        <taxon>Candidatus Dojkabacteria</taxon>
    </lineage>
</organism>
<evidence type="ECO:0000313" key="2">
    <source>
        <dbReference type="Proteomes" id="UP000321026"/>
    </source>
</evidence>
<gene>
    <name evidence="1" type="ORF">E6Q11_02720</name>
</gene>
<protein>
    <submittedName>
        <fullName evidence="1">Uncharacterized protein</fullName>
    </submittedName>
</protein>
<dbReference type="AlphaFoldDB" id="A0A5C7JAA1"/>
<sequence>MCRDNQTFKLFQEVHRRTIAENRAFDQAFSQLPPEAQRLIDKRLGELLYATIEAAAQVASNYKNRSELSEG</sequence>
<proteinExistence type="predicted"/>
<evidence type="ECO:0000313" key="1">
    <source>
        <dbReference type="EMBL" id="TXG77456.1"/>
    </source>
</evidence>
<dbReference type="Proteomes" id="UP000321026">
    <property type="component" value="Unassembled WGS sequence"/>
</dbReference>
<reference evidence="1 2" key="1">
    <citation type="submission" date="2018-09" db="EMBL/GenBank/DDBJ databases">
        <title>Metagenome Assembled Genomes from an Advanced Water Purification Facility.</title>
        <authorList>
            <person name="Stamps B.W."/>
            <person name="Spear J.R."/>
        </authorList>
    </citation>
    <scope>NUCLEOTIDE SEQUENCE [LARGE SCALE GENOMIC DNA]</scope>
    <source>
        <strain evidence="1">Bin_63_2</strain>
    </source>
</reference>
<name>A0A5C7JAA1_9BACT</name>